<dbReference type="PANTHER" id="PTHR31721:SF4">
    <property type="entry name" value="OS06G0710300 PROTEIN"/>
    <property type="match status" value="1"/>
</dbReference>
<sequence length="189" mass="20965">MNRLEQLFEGFLWRSRLVVLAAVLASLASALAMFYTATIDAWYMIIHLGDYASPALSEAARTQMRGSTIAHVVGILDGYLLATVLLIFALGLYELFISKIDEAERSEMASKVLVIHNLDDLKARLGKVVLMILIVKFFEHALGMKFSDPLDMLYFAGGIALIGLALYLSHSSEHKTDKPARPRLPGHEE</sequence>
<keyword evidence="1" id="KW-0472">Membrane</keyword>
<dbReference type="AlphaFoldDB" id="A0A1A6C7W3"/>
<evidence type="ECO:0000256" key="1">
    <source>
        <dbReference type="SAM" id="Phobius"/>
    </source>
</evidence>
<evidence type="ECO:0000313" key="3">
    <source>
        <dbReference type="Proteomes" id="UP000029273"/>
    </source>
</evidence>
<keyword evidence="3" id="KW-1185">Reference proteome</keyword>
<comment type="caution">
    <text evidence="2">The sequence shown here is derived from an EMBL/GenBank/DDBJ whole genome shotgun (WGS) entry which is preliminary data.</text>
</comment>
<feature type="transmembrane region" description="Helical" evidence="1">
    <location>
        <begin position="152"/>
        <end position="169"/>
    </location>
</feature>
<reference evidence="2 3" key="1">
    <citation type="journal article" date="2014" name="Genome Announc.">
        <title>Draft Genome Sequence of the Iron-Oxidizing, Acidophilic, and Halotolerant 'Thiobacillus prosperus' Type Strain DSM 5130.</title>
        <authorList>
            <person name="Ossandon F.J."/>
            <person name="Cardenas J.P."/>
            <person name="Corbett M."/>
            <person name="Quatrini R."/>
            <person name="Holmes D.S."/>
            <person name="Watkin E."/>
        </authorList>
    </citation>
    <scope>NUCLEOTIDE SEQUENCE [LARGE SCALE GENOMIC DNA]</scope>
    <source>
        <strain evidence="2 3">DSM 5130</strain>
    </source>
</reference>
<keyword evidence="1" id="KW-0812">Transmembrane</keyword>
<dbReference type="Gene3D" id="1.20.1250.20">
    <property type="entry name" value="MFS general substrate transporter like domains"/>
    <property type="match status" value="1"/>
</dbReference>
<keyword evidence="1" id="KW-1133">Transmembrane helix</keyword>
<accession>A0A1A6C7W3</accession>
<evidence type="ECO:0000313" key="2">
    <source>
        <dbReference type="EMBL" id="OBS10658.1"/>
    </source>
</evidence>
<gene>
    <name evidence="2" type="ORF">Thpro_020374</name>
</gene>
<feature type="transmembrane region" description="Helical" evidence="1">
    <location>
        <begin position="69"/>
        <end position="96"/>
    </location>
</feature>
<dbReference type="InterPro" id="IPR036259">
    <property type="entry name" value="MFS_trans_sf"/>
</dbReference>
<name>A0A1A6C7W3_9GAMM</name>
<organism evidence="2 3">
    <name type="scientific">Acidihalobacter prosperus</name>
    <dbReference type="NCBI Taxonomy" id="160660"/>
    <lineage>
        <taxon>Bacteria</taxon>
        <taxon>Pseudomonadati</taxon>
        <taxon>Pseudomonadota</taxon>
        <taxon>Gammaproteobacteria</taxon>
        <taxon>Chromatiales</taxon>
        <taxon>Ectothiorhodospiraceae</taxon>
        <taxon>Acidihalobacter</taxon>
    </lineage>
</organism>
<feature type="transmembrane region" description="Helical" evidence="1">
    <location>
        <begin position="128"/>
        <end position="146"/>
    </location>
</feature>
<dbReference type="PANTHER" id="PTHR31721">
    <property type="entry name" value="OS06G0710300 PROTEIN"/>
    <property type="match status" value="1"/>
</dbReference>
<proteinExistence type="predicted"/>
<dbReference type="Pfam" id="PF03350">
    <property type="entry name" value="UPF0114"/>
    <property type="match status" value="1"/>
</dbReference>
<dbReference type="EMBL" id="JQSG02000001">
    <property type="protein sequence ID" value="OBS10658.1"/>
    <property type="molecule type" value="Genomic_DNA"/>
</dbReference>
<dbReference type="STRING" id="160660.BJI67_07265"/>
<dbReference type="Proteomes" id="UP000029273">
    <property type="component" value="Unassembled WGS sequence"/>
</dbReference>
<dbReference type="InterPro" id="IPR005134">
    <property type="entry name" value="UPF0114"/>
</dbReference>
<protein>
    <submittedName>
        <fullName evidence="2">Membrane protein</fullName>
    </submittedName>
</protein>
<dbReference type="RefSeq" id="WP_065089127.1">
    <property type="nucleotide sequence ID" value="NZ_JQSG02000001.1"/>
</dbReference>
<dbReference type="PIRSF" id="PIRSF026509">
    <property type="entry name" value="UCP026509"/>
    <property type="match status" value="1"/>
</dbReference>